<dbReference type="Proteomes" id="UP000465846">
    <property type="component" value="Chromosome"/>
</dbReference>
<evidence type="ECO:0000313" key="1">
    <source>
        <dbReference type="EMBL" id="QIB75340.1"/>
    </source>
</evidence>
<proteinExistence type="predicted"/>
<dbReference type="EMBL" id="CP048739">
    <property type="protein sequence ID" value="QIB75340.1"/>
    <property type="molecule type" value="Genomic_DNA"/>
</dbReference>
<evidence type="ECO:0000313" key="2">
    <source>
        <dbReference type="Proteomes" id="UP000465846"/>
    </source>
</evidence>
<name>A0A6C0UJH3_9EURY</name>
<gene>
    <name evidence="1" type="ORF">G3I44_14215</name>
</gene>
<organism evidence="1 2">
    <name type="scientific">Halogeometricum borinquense</name>
    <dbReference type="NCBI Taxonomy" id="60847"/>
    <lineage>
        <taxon>Archaea</taxon>
        <taxon>Methanobacteriati</taxon>
        <taxon>Methanobacteriota</taxon>
        <taxon>Stenosarchaea group</taxon>
        <taxon>Halobacteria</taxon>
        <taxon>Halobacteriales</taxon>
        <taxon>Haloferacaceae</taxon>
        <taxon>Halogeometricum</taxon>
    </lineage>
</organism>
<accession>A0A6C0UJH3</accession>
<dbReference type="AlphaFoldDB" id="A0A6C0UJH3"/>
<reference evidence="1 2" key="1">
    <citation type="submission" date="2020-02" db="EMBL/GenBank/DDBJ databases">
        <title>Whole genome sequence of Halogeometricum borinquense strain wsp4.</title>
        <authorList>
            <person name="Verma D.K."/>
            <person name="Gopal K."/>
            <person name="Prasad E.S."/>
        </authorList>
    </citation>
    <scope>NUCLEOTIDE SEQUENCE [LARGE SCALE GENOMIC DNA]</scope>
    <source>
        <strain evidence="2">wsp4</strain>
    </source>
</reference>
<dbReference type="GeneID" id="44080578"/>
<protein>
    <submittedName>
        <fullName evidence="1">Uncharacterized protein</fullName>
    </submittedName>
</protein>
<dbReference type="RefSeq" id="WP_163487120.1">
    <property type="nucleotide sequence ID" value="NZ_CP048739.1"/>
</dbReference>
<sequence length="110" mass="12119">MAERVAPLLEDAKCLVGGVPFDAELVCDRVGRQGLVGVFEESFGALFAAQRFHLSVIRTFVLNFKYVTRPHGKPASRSITVLFDLLTVLLVQPVLVLVTHPGSFEHEIQS</sequence>